<dbReference type="Gene3D" id="3.40.50.1820">
    <property type="entry name" value="alpha/beta hydrolase"/>
    <property type="match status" value="2"/>
</dbReference>
<feature type="non-terminal residue" evidence="5">
    <location>
        <position position="1"/>
    </location>
</feature>
<comment type="similarity">
    <text evidence="1 3">Belongs to the type-B carboxylesterase/lipase family.</text>
</comment>
<dbReference type="GO" id="GO:0052689">
    <property type="term" value="F:carboxylic ester hydrolase activity"/>
    <property type="evidence" value="ECO:0007669"/>
    <property type="project" value="TreeGrafter"/>
</dbReference>
<dbReference type="PANTHER" id="PTHR43918">
    <property type="entry name" value="ACETYLCHOLINESTERASE"/>
    <property type="match status" value="1"/>
</dbReference>
<proteinExistence type="evidence at transcript level"/>
<dbReference type="InterPro" id="IPR029058">
    <property type="entry name" value="AB_hydrolase_fold"/>
</dbReference>
<organism evidence="5">
    <name type="scientific">Daldinia eschscholtzii</name>
    <dbReference type="NCBI Taxonomy" id="292717"/>
    <lineage>
        <taxon>Eukaryota</taxon>
        <taxon>Fungi</taxon>
        <taxon>Dikarya</taxon>
        <taxon>Ascomycota</taxon>
        <taxon>Pezizomycotina</taxon>
        <taxon>Sordariomycetes</taxon>
        <taxon>Xylariomycetidae</taxon>
        <taxon>Xylariales</taxon>
        <taxon>Hypoxylaceae</taxon>
        <taxon>Daldinia</taxon>
    </lineage>
</organism>
<evidence type="ECO:0000256" key="3">
    <source>
        <dbReference type="RuleBase" id="RU361235"/>
    </source>
</evidence>
<dbReference type="AlphaFoldDB" id="A0A0K0KDI1"/>
<dbReference type="InterPro" id="IPR019826">
    <property type="entry name" value="Carboxylesterase_B_AS"/>
</dbReference>
<dbReference type="InterPro" id="IPR002018">
    <property type="entry name" value="CarbesteraseB"/>
</dbReference>
<name>A0A0K0KDI1_9PEZI</name>
<dbReference type="PANTHER" id="PTHR43918:SF4">
    <property type="entry name" value="CARBOXYLIC ESTER HYDROLASE"/>
    <property type="match status" value="1"/>
</dbReference>
<dbReference type="EC" id="3.1.1.-" evidence="3"/>
<dbReference type="PROSITE" id="PS00122">
    <property type="entry name" value="CARBOXYLESTERASE_B_1"/>
    <property type="match status" value="1"/>
</dbReference>
<protein>
    <recommendedName>
        <fullName evidence="3">Carboxylic ester hydrolase</fullName>
        <ecNumber evidence="3">3.1.1.-</ecNumber>
    </recommendedName>
</protein>
<accession>A0A0K0KDI1</accession>
<evidence type="ECO:0000256" key="1">
    <source>
        <dbReference type="ARBA" id="ARBA00005964"/>
    </source>
</evidence>
<sequence length="505" mass="54189">MPSHPAVARVNLGYAQYQGSLVGVDGGVAQYLGMRYAAPPTGDRRWRAPVEPEVDDSGDQAADTVGSYTANSNANWNGTAVVERSARNIVLVNFNYRVGLWGFLASDRFGGDPEHVVISGASAGAGSVALHLLVSYAEGDKVEYNNGTSNGSGNSSGGSNGGRGENLFVGAIGESPFFPAQPTVADLEWQFDLVLSQTGCVDSPDPMSCLRSKDTATLQQSANIPSPFPGRPGPPTPLPLFFWTPCIDGSFLPDSPSVLFSKGYFIDVPVLMGTTSNEGTVFAPADVASAEDMTIFLRNNYPYLTDAQASNFSSQYPQEPPLPLHESWFPSAATAYGEATFICPTNTFLSSYVRRRNNAQHAWSYRYDVYDASNAAQGLGVPHIWESWAVFGPDSQQGPGGGPASYYNEAAGVVPLVMDYWISFVRTLDPSTLRTPGAPVWALWDAESGGSDTTTTTTNGGATNGKRLLMQIGNFSMETVSDDQQERCDFWKELAPALQQRRGVR</sequence>
<dbReference type="SUPFAM" id="SSF53474">
    <property type="entry name" value="alpha/beta-Hydrolases"/>
    <property type="match status" value="1"/>
</dbReference>
<dbReference type="EMBL" id="KJ951050">
    <property type="protein sequence ID" value="AIF75089.1"/>
    <property type="molecule type" value="mRNA"/>
</dbReference>
<keyword evidence="2 3" id="KW-0378">Hydrolase</keyword>
<dbReference type="InterPro" id="IPR050654">
    <property type="entry name" value="AChE-related_enzymes"/>
</dbReference>
<evidence type="ECO:0000256" key="2">
    <source>
        <dbReference type="ARBA" id="ARBA00022801"/>
    </source>
</evidence>
<reference evidence="5" key="1">
    <citation type="submission" date="2014-06" db="EMBL/GenBank/DDBJ databases">
        <title>Three species of the Botryosphaeriales overlap on five unrelated trees in China, with a novel species.</title>
        <authorList>
            <person name="Tian C."/>
            <person name="Fan X."/>
        </authorList>
    </citation>
    <scope>NUCLEOTIDE SEQUENCE</scope>
    <source>
        <strain evidence="5">IFB-TL01</strain>
    </source>
</reference>
<dbReference type="Pfam" id="PF00135">
    <property type="entry name" value="COesterase"/>
    <property type="match status" value="1"/>
</dbReference>
<evidence type="ECO:0000259" key="4">
    <source>
        <dbReference type="Pfam" id="PF00135"/>
    </source>
</evidence>
<feature type="domain" description="Carboxylesterase type B" evidence="4">
    <location>
        <begin position="190"/>
        <end position="449"/>
    </location>
</feature>
<evidence type="ECO:0000313" key="5">
    <source>
        <dbReference type="EMBL" id="AIF75089.1"/>
    </source>
</evidence>